<accession>A0A4Y7J3A5</accession>
<evidence type="ECO:0000313" key="1">
    <source>
        <dbReference type="EMBL" id="RZC54542.1"/>
    </source>
</evidence>
<dbReference type="AlphaFoldDB" id="A0A4Y7J3A5"/>
<dbReference type="Proteomes" id="UP000316621">
    <property type="component" value="Chromosome 3"/>
</dbReference>
<gene>
    <name evidence="1" type="ORF">C5167_013402</name>
</gene>
<evidence type="ECO:0000313" key="2">
    <source>
        <dbReference type="Proteomes" id="UP000316621"/>
    </source>
</evidence>
<sequence>MTPNLVLITPYYEQSSFFSPSLLLFSLSCPQLAPQLAKPPPPITTDNITRNVDGRIVPSADDEVMEVDDVLLDMYCYQQFLFKNMLWCVLHTTDFSDGELKEELFSVRIASIERYWDYSPCILFFEELKGAVASAFVDFTTSPSSAEYNCLVNEIVDPSGMLYDVYGILRRCFPRSYD</sequence>
<reference evidence="1 2" key="1">
    <citation type="journal article" date="2018" name="Science">
        <title>The opium poppy genome and morphinan production.</title>
        <authorList>
            <person name="Guo L."/>
            <person name="Winzer T."/>
            <person name="Yang X."/>
            <person name="Li Y."/>
            <person name="Ning Z."/>
            <person name="He Z."/>
            <person name="Teodor R."/>
            <person name="Lu Y."/>
            <person name="Bowser T.A."/>
            <person name="Graham I.A."/>
            <person name="Ye K."/>
        </authorList>
    </citation>
    <scope>NUCLEOTIDE SEQUENCE [LARGE SCALE GENOMIC DNA]</scope>
    <source>
        <strain evidence="2">cv. HN1</strain>
        <tissue evidence="1">Leaves</tissue>
    </source>
</reference>
<dbReference type="Gramene" id="RZC54542">
    <property type="protein sequence ID" value="RZC54542"/>
    <property type="gene ID" value="C5167_013402"/>
</dbReference>
<protein>
    <submittedName>
        <fullName evidence="1">Uncharacterized protein</fullName>
    </submittedName>
</protein>
<keyword evidence="2" id="KW-1185">Reference proteome</keyword>
<name>A0A4Y7J3A5_PAPSO</name>
<dbReference type="EMBL" id="CM010717">
    <property type="protein sequence ID" value="RZC54542.1"/>
    <property type="molecule type" value="Genomic_DNA"/>
</dbReference>
<organism evidence="1 2">
    <name type="scientific">Papaver somniferum</name>
    <name type="common">Opium poppy</name>
    <dbReference type="NCBI Taxonomy" id="3469"/>
    <lineage>
        <taxon>Eukaryota</taxon>
        <taxon>Viridiplantae</taxon>
        <taxon>Streptophyta</taxon>
        <taxon>Embryophyta</taxon>
        <taxon>Tracheophyta</taxon>
        <taxon>Spermatophyta</taxon>
        <taxon>Magnoliopsida</taxon>
        <taxon>Ranunculales</taxon>
        <taxon>Papaveraceae</taxon>
        <taxon>Papaveroideae</taxon>
        <taxon>Papaver</taxon>
    </lineage>
</organism>
<proteinExistence type="predicted"/>